<organism evidence="1 2">
    <name type="scientific">Shigella phage vB_SflS-ISF001</name>
    <dbReference type="NCBI Taxonomy" id="2048005"/>
    <lineage>
        <taxon>Viruses</taxon>
        <taxon>Duplodnaviria</taxon>
        <taxon>Heunggongvirae</taxon>
        <taxon>Uroviricota</taxon>
        <taxon>Caudoviricetes</taxon>
        <taxon>Drexlerviridae</taxon>
        <taxon>Tunavirinae</taxon>
        <taxon>Tunavirus</taxon>
        <taxon>Tunavirus ISF001</taxon>
    </lineage>
</organism>
<keyword evidence="2" id="KW-1185">Reference proteome</keyword>
<evidence type="ECO:0000313" key="1">
    <source>
        <dbReference type="EMBL" id="ATN94130.1"/>
    </source>
</evidence>
<proteinExistence type="predicted"/>
<reference evidence="1 2" key="1">
    <citation type="submission" date="2017-10" db="EMBL/GenBank/DDBJ databases">
        <title>Comparative genomic analysis of a novel S. flexneri bacteriophage vB_SflS-ISF001.</title>
        <authorList>
            <person name="Shahin K."/>
            <person name="Bouzari M."/>
            <person name="Wang R."/>
        </authorList>
    </citation>
    <scope>NUCLEOTIDE SEQUENCE [LARGE SCALE GENOMIC DNA]</scope>
</reference>
<gene>
    <name evidence="1" type="ORF">FLXISF001_052</name>
</gene>
<name>A0A2D1GQ51_9CAUD</name>
<dbReference type="EMBL" id="MG049919">
    <property type="protein sequence ID" value="ATN94130.1"/>
    <property type="molecule type" value="Genomic_DNA"/>
</dbReference>
<protein>
    <submittedName>
        <fullName evidence="1">Uncharacterized protein</fullName>
    </submittedName>
</protein>
<evidence type="ECO:0000313" key="2">
    <source>
        <dbReference type="Proteomes" id="UP000228981"/>
    </source>
</evidence>
<accession>A0A2D1GQ51</accession>
<sequence length="148" mass="17384">MKHLICIETPNAEYTLHGIGMFKGHYMTAGIYDARHGGGDLMITSKELNPYIMRNLGDNEYMAYGCNEVYKHIKIPKRVVRAFKKSAMKHWKMSKKEAGHWARNVADSYFYCNGELRYFLIDKMMENYSGTYCRSDFDDSAEYEIRCW</sequence>
<dbReference type="Proteomes" id="UP000228981">
    <property type="component" value="Segment"/>
</dbReference>